<gene>
    <name evidence="1" type="ORF">GmarT_23170</name>
</gene>
<dbReference type="Proteomes" id="UP000322887">
    <property type="component" value="Chromosome"/>
</dbReference>
<reference evidence="1 2" key="1">
    <citation type="submission" date="2019-08" db="EMBL/GenBank/DDBJ databases">
        <title>Deep-cultivation of Planctomycetes and their phenomic and genomic characterization uncovers novel biology.</title>
        <authorList>
            <person name="Wiegand S."/>
            <person name="Jogler M."/>
            <person name="Boedeker C."/>
            <person name="Pinto D."/>
            <person name="Vollmers J."/>
            <person name="Rivas-Marin E."/>
            <person name="Kohn T."/>
            <person name="Peeters S.H."/>
            <person name="Heuer A."/>
            <person name="Rast P."/>
            <person name="Oberbeckmann S."/>
            <person name="Bunk B."/>
            <person name="Jeske O."/>
            <person name="Meyerdierks A."/>
            <person name="Storesund J.E."/>
            <person name="Kallscheuer N."/>
            <person name="Luecker S."/>
            <person name="Lage O.M."/>
            <person name="Pohl T."/>
            <person name="Merkel B.J."/>
            <person name="Hornburger P."/>
            <person name="Mueller R.-W."/>
            <person name="Bruemmer F."/>
            <person name="Labrenz M."/>
            <person name="Spormann A.M."/>
            <person name="Op den Camp H."/>
            <person name="Overmann J."/>
            <person name="Amann R."/>
            <person name="Jetten M.S.M."/>
            <person name="Mascher T."/>
            <person name="Medema M.H."/>
            <person name="Devos D.P."/>
            <person name="Kaster A.-K."/>
            <person name="Ovreas L."/>
            <person name="Rohde M."/>
            <person name="Galperin M.Y."/>
            <person name="Jogler C."/>
        </authorList>
    </citation>
    <scope>NUCLEOTIDE SEQUENCE [LARGE SCALE GENOMIC DNA]</scope>
    <source>
        <strain evidence="1 2">DSM 8797</strain>
    </source>
</reference>
<evidence type="ECO:0000313" key="1">
    <source>
        <dbReference type="EMBL" id="QEG16452.1"/>
    </source>
</evidence>
<protein>
    <submittedName>
        <fullName evidence="1">Uncharacterized protein</fullName>
    </submittedName>
</protein>
<proteinExistence type="predicted"/>
<dbReference type="EMBL" id="CP042910">
    <property type="protein sequence ID" value="QEG16452.1"/>
    <property type="molecule type" value="Genomic_DNA"/>
</dbReference>
<evidence type="ECO:0000313" key="2">
    <source>
        <dbReference type="Proteomes" id="UP000322887"/>
    </source>
</evidence>
<accession>A0ABX5YLE0</accession>
<organism evidence="1 2">
    <name type="scientific">Gimesia maris</name>
    <dbReference type="NCBI Taxonomy" id="122"/>
    <lineage>
        <taxon>Bacteria</taxon>
        <taxon>Pseudomonadati</taxon>
        <taxon>Planctomycetota</taxon>
        <taxon>Planctomycetia</taxon>
        <taxon>Planctomycetales</taxon>
        <taxon>Planctomycetaceae</taxon>
        <taxon>Gimesia</taxon>
    </lineage>
</organism>
<sequence length="47" mass="5199">MTGKARTDMVSWNPVTLQHMIPVFHPAFTVKIPTSGKESICEQADTP</sequence>
<keyword evidence="2" id="KW-1185">Reference proteome</keyword>
<name>A0ABX5YLE0_9PLAN</name>